<evidence type="ECO:0000256" key="1">
    <source>
        <dbReference type="SAM" id="MobiDB-lite"/>
    </source>
</evidence>
<dbReference type="AlphaFoldDB" id="A0A8X6FY52"/>
<sequence>MRKQNYSKSTSYDTDRTVPDGRSTAAQRMGTPQTHTQAVNESFFCLYSPEICHESQEAAEKWRSPVASIRVAAHLGVKVDPVKSKAAYANHDDENLPCIAEACLHC</sequence>
<reference evidence="2" key="1">
    <citation type="submission" date="2020-07" db="EMBL/GenBank/DDBJ databases">
        <title>Multicomponent nature underlies the extraordinary mechanical properties of spider dragline silk.</title>
        <authorList>
            <person name="Kono N."/>
            <person name="Nakamura H."/>
            <person name="Mori M."/>
            <person name="Yoshida Y."/>
            <person name="Ohtoshi R."/>
            <person name="Malay A.D."/>
            <person name="Moran D.A.P."/>
            <person name="Tomita M."/>
            <person name="Numata K."/>
            <person name="Arakawa K."/>
        </authorList>
    </citation>
    <scope>NUCLEOTIDE SEQUENCE</scope>
</reference>
<protein>
    <submittedName>
        <fullName evidence="2">Uncharacterized protein</fullName>
    </submittedName>
</protein>
<name>A0A8X6FY52_TRICU</name>
<dbReference type="EMBL" id="BMAO01023979">
    <property type="protein sequence ID" value="GFQ92185.1"/>
    <property type="molecule type" value="Genomic_DNA"/>
</dbReference>
<dbReference type="Proteomes" id="UP000887116">
    <property type="component" value="Unassembled WGS sequence"/>
</dbReference>
<organism evidence="2 3">
    <name type="scientific">Trichonephila clavata</name>
    <name type="common">Joro spider</name>
    <name type="synonym">Nephila clavata</name>
    <dbReference type="NCBI Taxonomy" id="2740835"/>
    <lineage>
        <taxon>Eukaryota</taxon>
        <taxon>Metazoa</taxon>
        <taxon>Ecdysozoa</taxon>
        <taxon>Arthropoda</taxon>
        <taxon>Chelicerata</taxon>
        <taxon>Arachnida</taxon>
        <taxon>Araneae</taxon>
        <taxon>Araneomorphae</taxon>
        <taxon>Entelegynae</taxon>
        <taxon>Araneoidea</taxon>
        <taxon>Nephilidae</taxon>
        <taxon>Trichonephila</taxon>
    </lineage>
</organism>
<keyword evidence="3" id="KW-1185">Reference proteome</keyword>
<gene>
    <name evidence="2" type="ORF">TNCT_600081</name>
</gene>
<feature type="compositionally biased region" description="Polar residues" evidence="1">
    <location>
        <begin position="24"/>
        <end position="35"/>
    </location>
</feature>
<evidence type="ECO:0000313" key="3">
    <source>
        <dbReference type="Proteomes" id="UP000887116"/>
    </source>
</evidence>
<feature type="compositionally biased region" description="Polar residues" evidence="1">
    <location>
        <begin position="1"/>
        <end position="12"/>
    </location>
</feature>
<proteinExistence type="predicted"/>
<accession>A0A8X6FY52</accession>
<evidence type="ECO:0000313" key="2">
    <source>
        <dbReference type="EMBL" id="GFQ92185.1"/>
    </source>
</evidence>
<feature type="region of interest" description="Disordered" evidence="1">
    <location>
        <begin position="1"/>
        <end position="35"/>
    </location>
</feature>
<comment type="caution">
    <text evidence="2">The sequence shown here is derived from an EMBL/GenBank/DDBJ whole genome shotgun (WGS) entry which is preliminary data.</text>
</comment>